<evidence type="ECO:0000256" key="1">
    <source>
        <dbReference type="ARBA" id="ARBA00022574"/>
    </source>
</evidence>
<evidence type="ECO:0000256" key="2">
    <source>
        <dbReference type="ARBA" id="ARBA00022737"/>
    </source>
</evidence>
<feature type="domain" description="F-box" evidence="4">
    <location>
        <begin position="21"/>
        <end position="69"/>
    </location>
</feature>
<dbReference type="STRING" id="765952.PUV_16210"/>
<keyword evidence="1 3" id="KW-0853">WD repeat</keyword>
<name>F8L047_PARAV</name>
<dbReference type="SMART" id="SM00256">
    <property type="entry name" value="FBOX"/>
    <property type="match status" value="1"/>
</dbReference>
<gene>
    <name evidence="5" type="ordered locus">PUV_16210</name>
</gene>
<keyword evidence="2" id="KW-0677">Repeat</keyword>
<protein>
    <recommendedName>
        <fullName evidence="4">F-box domain-containing protein</fullName>
    </recommendedName>
</protein>
<dbReference type="InterPro" id="IPR001680">
    <property type="entry name" value="WD40_rpt"/>
</dbReference>
<evidence type="ECO:0000259" key="4">
    <source>
        <dbReference type="PROSITE" id="PS50181"/>
    </source>
</evidence>
<dbReference type="Pfam" id="PF00646">
    <property type="entry name" value="F-box"/>
    <property type="match status" value="1"/>
</dbReference>
<dbReference type="PRINTS" id="PR00320">
    <property type="entry name" value="GPROTEINBRPT"/>
</dbReference>
<dbReference type="PROSITE" id="PS50294">
    <property type="entry name" value="WD_REPEATS_REGION"/>
    <property type="match status" value="1"/>
</dbReference>
<dbReference type="EMBL" id="FR872580">
    <property type="protein sequence ID" value="CCB86571.1"/>
    <property type="molecule type" value="Genomic_DNA"/>
</dbReference>
<dbReference type="eggNOG" id="COG2319">
    <property type="taxonomic scope" value="Bacteria"/>
</dbReference>
<evidence type="ECO:0000313" key="6">
    <source>
        <dbReference type="Proteomes" id="UP000000495"/>
    </source>
</evidence>
<keyword evidence="6" id="KW-1185">Reference proteome</keyword>
<reference evidence="5 6" key="2">
    <citation type="journal article" date="2011" name="Mol. Biol. Evol.">
        <title>Unity in variety--the pan-genome of the Chlamydiae.</title>
        <authorList>
            <person name="Collingro A."/>
            <person name="Tischler P."/>
            <person name="Weinmaier T."/>
            <person name="Penz T."/>
            <person name="Heinz E."/>
            <person name="Brunham R.C."/>
            <person name="Read T.D."/>
            <person name="Bavoil P.M."/>
            <person name="Sachse K."/>
            <person name="Kahane S."/>
            <person name="Friedman M.G."/>
            <person name="Rattei T."/>
            <person name="Myers G.S."/>
            <person name="Horn M."/>
        </authorList>
    </citation>
    <scope>NUCLEOTIDE SEQUENCE [LARGE SCALE GENOMIC DNA]</scope>
    <source>
        <strain evidence="6">UV7</strain>
    </source>
</reference>
<dbReference type="SUPFAM" id="SSF50978">
    <property type="entry name" value="WD40 repeat-like"/>
    <property type="match status" value="1"/>
</dbReference>
<dbReference type="OrthoDB" id="422888at2"/>
<evidence type="ECO:0000313" key="5">
    <source>
        <dbReference type="EMBL" id="CCB86571.1"/>
    </source>
</evidence>
<dbReference type="SMART" id="SM00320">
    <property type="entry name" value="WD40"/>
    <property type="match status" value="3"/>
</dbReference>
<dbReference type="InterPro" id="IPR036047">
    <property type="entry name" value="F-box-like_dom_sf"/>
</dbReference>
<dbReference type="Proteomes" id="UP000000495">
    <property type="component" value="Chromosome"/>
</dbReference>
<dbReference type="CDD" id="cd09917">
    <property type="entry name" value="F-box_SF"/>
    <property type="match status" value="1"/>
</dbReference>
<dbReference type="InterPro" id="IPR036322">
    <property type="entry name" value="WD40_repeat_dom_sf"/>
</dbReference>
<dbReference type="KEGG" id="puv:PUV_16210"/>
<dbReference type="SUPFAM" id="SSF81383">
    <property type="entry name" value="F-box domain"/>
    <property type="match status" value="1"/>
</dbReference>
<dbReference type="Pfam" id="PF00400">
    <property type="entry name" value="WD40"/>
    <property type="match status" value="3"/>
</dbReference>
<dbReference type="InterPro" id="IPR020472">
    <property type="entry name" value="WD40_PAC1"/>
</dbReference>
<dbReference type="PROSITE" id="PS00678">
    <property type="entry name" value="WD_REPEATS_1"/>
    <property type="match status" value="1"/>
</dbReference>
<dbReference type="PROSITE" id="PS50181">
    <property type="entry name" value="FBOX"/>
    <property type="match status" value="1"/>
</dbReference>
<feature type="repeat" description="WD" evidence="3">
    <location>
        <begin position="278"/>
        <end position="317"/>
    </location>
</feature>
<accession>F8L047</accession>
<reference key="1">
    <citation type="journal article" date="2011" name="Mol. Biol. Evol.">
        <title>Unity in variety -- the pan-genome of the Chlamydiae.</title>
        <authorList>
            <person name="Collingro A."/>
            <person name="Tischler P."/>
            <person name="Weinmaier T."/>
            <person name="Penz T."/>
            <person name="Heinz E."/>
            <person name="Brunham R.C."/>
            <person name="Read T.D."/>
            <person name="Bavoil P.M."/>
            <person name="Sachse K."/>
            <person name="Kahane S."/>
            <person name="Friedman M.G."/>
            <person name="Rattei T."/>
            <person name="Myers G.S.A."/>
            <person name="Horn M."/>
        </authorList>
    </citation>
    <scope>NUCLEOTIDE SEQUENCE</scope>
    <source>
        <strain>UV7</strain>
    </source>
</reference>
<dbReference type="PANTHER" id="PTHR22847">
    <property type="entry name" value="WD40 REPEAT PROTEIN"/>
    <property type="match status" value="1"/>
</dbReference>
<dbReference type="InterPro" id="IPR019775">
    <property type="entry name" value="WD40_repeat_CS"/>
</dbReference>
<dbReference type="AlphaFoldDB" id="F8L047"/>
<dbReference type="RefSeq" id="WP_013925072.1">
    <property type="nucleotide sequence ID" value="NC_015702.1"/>
</dbReference>
<organism evidence="5 6">
    <name type="scientific">Parachlamydia acanthamoebae (strain UV7)</name>
    <dbReference type="NCBI Taxonomy" id="765952"/>
    <lineage>
        <taxon>Bacteria</taxon>
        <taxon>Pseudomonadati</taxon>
        <taxon>Chlamydiota</taxon>
        <taxon>Chlamydiia</taxon>
        <taxon>Parachlamydiales</taxon>
        <taxon>Parachlamydiaceae</taxon>
        <taxon>Parachlamydia</taxon>
    </lineage>
</organism>
<feature type="repeat" description="WD" evidence="3">
    <location>
        <begin position="238"/>
        <end position="277"/>
    </location>
</feature>
<sequence>MNGVYGINSTSLEKNIDLSQEPILLQIPMELIVKILSHLNISSIFATGATCKALKQIVCDFEDVYLNKLKTIYRSQFPETSAESKGATAFQYCQAKKLDGLIKNKEIQPKVYKLCPDLLNFYNGPPFLLNDGRIINAYHLNQSNFLQISSLTTLQECKKMDCPSFVLSLDCMQNEIIVCGCEKVIHLIELETGHLIRSIPLTCDVWALTHVGQTIIAGCDDGLIRMWDFKTLNEMCELKGHTHAVLSLKVQGHILFSASKDKTIRMWDLSLGTQIYQIERHVCAITCLAISNDKMVSGSLDGRIDVWNWKEKKLLQKIQIENPKFHKINSIALLDGKILSISNNATVFDRPSIFICDLETGVEYKNLDEFAGSWRAYLLTWEGKIICRRNSGTYIYSFAEEDALSSKNVL</sequence>
<dbReference type="PROSITE" id="PS50082">
    <property type="entry name" value="WD_REPEATS_2"/>
    <property type="match status" value="2"/>
</dbReference>
<dbReference type="InterPro" id="IPR015943">
    <property type="entry name" value="WD40/YVTN_repeat-like_dom_sf"/>
</dbReference>
<dbReference type="Gene3D" id="2.130.10.10">
    <property type="entry name" value="YVTN repeat-like/Quinoprotein amine dehydrogenase"/>
    <property type="match status" value="1"/>
</dbReference>
<proteinExistence type="predicted"/>
<evidence type="ECO:0000256" key="3">
    <source>
        <dbReference type="PROSITE-ProRule" id="PRU00221"/>
    </source>
</evidence>
<dbReference type="InterPro" id="IPR001810">
    <property type="entry name" value="F-box_dom"/>
</dbReference>
<dbReference type="PANTHER" id="PTHR22847:SF637">
    <property type="entry name" value="WD REPEAT DOMAIN 5B"/>
    <property type="match status" value="1"/>
</dbReference>
<dbReference type="HOGENOM" id="CLU_670557_0_0_0"/>